<dbReference type="PANTHER" id="PTHR48111">
    <property type="entry name" value="REGULATOR OF RPOS"/>
    <property type="match status" value="1"/>
</dbReference>
<dbReference type="Gene3D" id="1.10.10.10">
    <property type="entry name" value="Winged helix-like DNA-binding domain superfamily/Winged helix DNA-binding domain"/>
    <property type="match status" value="1"/>
</dbReference>
<dbReference type="Pfam" id="PF00072">
    <property type="entry name" value="Response_reg"/>
    <property type="match status" value="1"/>
</dbReference>
<feature type="DNA-binding region" description="OmpR/PhoB-type" evidence="5">
    <location>
        <begin position="127"/>
        <end position="226"/>
    </location>
</feature>
<evidence type="ECO:0000313" key="9">
    <source>
        <dbReference type="Proteomes" id="UP000253104"/>
    </source>
</evidence>
<dbReference type="GO" id="GO:0005829">
    <property type="term" value="C:cytosol"/>
    <property type="evidence" value="ECO:0007669"/>
    <property type="project" value="TreeGrafter"/>
</dbReference>
<evidence type="ECO:0000259" key="7">
    <source>
        <dbReference type="PROSITE" id="PS51755"/>
    </source>
</evidence>
<dbReference type="EMBL" id="CP024904">
    <property type="protein sequence ID" value="AXF25676.1"/>
    <property type="molecule type" value="Genomic_DNA"/>
</dbReference>
<dbReference type="InterPro" id="IPR036388">
    <property type="entry name" value="WH-like_DNA-bd_sf"/>
</dbReference>
<evidence type="ECO:0000256" key="3">
    <source>
        <dbReference type="ARBA" id="ARBA00023125"/>
    </source>
</evidence>
<dbReference type="GO" id="GO:0032993">
    <property type="term" value="C:protein-DNA complex"/>
    <property type="evidence" value="ECO:0007669"/>
    <property type="project" value="TreeGrafter"/>
</dbReference>
<keyword evidence="2" id="KW-0902">Two-component regulatory system</keyword>
<evidence type="ECO:0000313" key="8">
    <source>
        <dbReference type="EMBL" id="AXF25676.1"/>
    </source>
</evidence>
<dbReference type="RefSeq" id="WP_114182039.1">
    <property type="nucleotide sequence ID" value="NZ_CP024904.1"/>
</dbReference>
<keyword evidence="1 4" id="KW-0597">Phosphoprotein</keyword>
<dbReference type="SUPFAM" id="SSF52172">
    <property type="entry name" value="CheY-like"/>
    <property type="match status" value="1"/>
</dbReference>
<sequence length="227" mass="25719">MKILLLEDDIAMSDFVSLTLDRHGHNVEVCRDGAVAIRKLEKSIFDLVILDWVTPLMSGMDVLKWIRRNIGGDLPVLFLTNRVFEQYVAEALNAGADDYILKPIGPEVLLARVKSNTRRAKLDREIPELIEIGGYILDDKIKGAYLNGVKIPLTEKEFGLATILFKNLGRAVPRDHLVTLLWGKNEDMCSRSLDTHVYRLRSKLALRAENGMALKSVYTIGYRLERI</sequence>
<feature type="modified residue" description="4-aspartylphosphate" evidence="4">
    <location>
        <position position="51"/>
    </location>
</feature>
<dbReference type="GO" id="GO:0006355">
    <property type="term" value="P:regulation of DNA-templated transcription"/>
    <property type="evidence" value="ECO:0007669"/>
    <property type="project" value="InterPro"/>
</dbReference>
<dbReference type="InterPro" id="IPR016032">
    <property type="entry name" value="Sig_transdc_resp-reg_C-effctor"/>
</dbReference>
<dbReference type="CDD" id="cd00383">
    <property type="entry name" value="trans_reg_C"/>
    <property type="match status" value="1"/>
</dbReference>
<dbReference type="PROSITE" id="PS51755">
    <property type="entry name" value="OMPR_PHOB"/>
    <property type="match status" value="1"/>
</dbReference>
<keyword evidence="3 5" id="KW-0238">DNA-binding</keyword>
<gene>
    <name evidence="8" type="ORF">CUJ89_35165</name>
</gene>
<evidence type="ECO:0000256" key="1">
    <source>
        <dbReference type="ARBA" id="ARBA00022553"/>
    </source>
</evidence>
<dbReference type="SMART" id="SM00448">
    <property type="entry name" value="REC"/>
    <property type="match status" value="1"/>
</dbReference>
<evidence type="ECO:0000256" key="4">
    <source>
        <dbReference type="PROSITE-ProRule" id="PRU00169"/>
    </source>
</evidence>
<dbReference type="Pfam" id="PF00486">
    <property type="entry name" value="Trans_reg_C"/>
    <property type="match status" value="1"/>
</dbReference>
<dbReference type="PROSITE" id="PS50110">
    <property type="entry name" value="RESPONSE_REGULATORY"/>
    <property type="match status" value="1"/>
</dbReference>
<name>A0A2Z5N952_BURPY</name>
<evidence type="ECO:0000259" key="6">
    <source>
        <dbReference type="PROSITE" id="PS50110"/>
    </source>
</evidence>
<dbReference type="GO" id="GO:0000976">
    <property type="term" value="F:transcription cis-regulatory region binding"/>
    <property type="evidence" value="ECO:0007669"/>
    <property type="project" value="TreeGrafter"/>
</dbReference>
<dbReference type="AlphaFoldDB" id="A0A2Z5N952"/>
<dbReference type="SMART" id="SM00862">
    <property type="entry name" value="Trans_reg_C"/>
    <property type="match status" value="1"/>
</dbReference>
<protein>
    <submittedName>
        <fullName evidence="8">DNA-binding response regulator</fullName>
    </submittedName>
</protein>
<feature type="domain" description="OmpR/PhoB-type" evidence="7">
    <location>
        <begin position="127"/>
        <end position="226"/>
    </location>
</feature>
<dbReference type="InterPro" id="IPR001789">
    <property type="entry name" value="Sig_transdc_resp-reg_receiver"/>
</dbReference>
<feature type="domain" description="Response regulatory" evidence="6">
    <location>
        <begin position="2"/>
        <end position="117"/>
    </location>
</feature>
<dbReference type="PANTHER" id="PTHR48111:SF40">
    <property type="entry name" value="PHOSPHATE REGULON TRANSCRIPTIONAL REGULATORY PROTEIN PHOB"/>
    <property type="match status" value="1"/>
</dbReference>
<reference evidence="8 9" key="1">
    <citation type="journal article" date="2018" name="ISME J.">
        <title>Involvement of Burkholderiaceae and sulfurous volatiles in disease-suppressive soils.</title>
        <authorList>
            <person name="Carrion V.J."/>
            <person name="Cordovez V."/>
            <person name="Tyc O."/>
            <person name="Etalo D.W."/>
            <person name="de Bruijn I."/>
            <person name="de Jager V.C."/>
            <person name="Medema M.H."/>
            <person name="Eberl L."/>
            <person name="Raaijmakers J.M."/>
        </authorList>
    </citation>
    <scope>NUCLEOTIDE SEQUENCE [LARGE SCALE GENOMIC DNA]</scope>
    <source>
        <strain evidence="9">mHSR5</strain>
    </source>
</reference>
<dbReference type="CDD" id="cd17574">
    <property type="entry name" value="REC_OmpR"/>
    <property type="match status" value="1"/>
</dbReference>
<evidence type="ECO:0000256" key="2">
    <source>
        <dbReference type="ARBA" id="ARBA00023012"/>
    </source>
</evidence>
<accession>A0A2Z5N952</accession>
<dbReference type="InterPro" id="IPR001867">
    <property type="entry name" value="OmpR/PhoB-type_DNA-bd"/>
</dbReference>
<dbReference type="GO" id="GO:0000156">
    <property type="term" value="F:phosphorelay response regulator activity"/>
    <property type="evidence" value="ECO:0007669"/>
    <property type="project" value="TreeGrafter"/>
</dbReference>
<proteinExistence type="predicted"/>
<dbReference type="Proteomes" id="UP000253104">
    <property type="component" value="Chromosome mHSR5_C"/>
</dbReference>
<dbReference type="InterPro" id="IPR039420">
    <property type="entry name" value="WalR-like"/>
</dbReference>
<dbReference type="OrthoDB" id="9802426at2"/>
<evidence type="ECO:0000256" key="5">
    <source>
        <dbReference type="PROSITE-ProRule" id="PRU01091"/>
    </source>
</evidence>
<dbReference type="Gene3D" id="3.40.50.2300">
    <property type="match status" value="1"/>
</dbReference>
<dbReference type="InterPro" id="IPR011006">
    <property type="entry name" value="CheY-like_superfamily"/>
</dbReference>
<dbReference type="SUPFAM" id="SSF46894">
    <property type="entry name" value="C-terminal effector domain of the bipartite response regulators"/>
    <property type="match status" value="1"/>
</dbReference>
<organism evidence="8 9">
    <name type="scientific">Burkholderia pyrrocinia</name>
    <name type="common">Pseudomonas pyrrocinia</name>
    <dbReference type="NCBI Taxonomy" id="60550"/>
    <lineage>
        <taxon>Bacteria</taxon>
        <taxon>Pseudomonadati</taxon>
        <taxon>Pseudomonadota</taxon>
        <taxon>Betaproteobacteria</taxon>
        <taxon>Burkholderiales</taxon>
        <taxon>Burkholderiaceae</taxon>
        <taxon>Burkholderia</taxon>
        <taxon>Burkholderia cepacia complex</taxon>
    </lineage>
</organism>